<dbReference type="STRING" id="161398.PP2015_4173"/>
<dbReference type="PANTHER" id="PTHR30469:SF20">
    <property type="entry name" value="EFFLUX RND TRANSPORTER PERIPLASMIC ADAPTOR SUBUNIT"/>
    <property type="match status" value="1"/>
</dbReference>
<comment type="similarity">
    <text evidence="2">Belongs to the membrane fusion protein (MFP) (TC 8.A.1) family.</text>
</comment>
<protein>
    <submittedName>
        <fullName evidence="6">Multidrug resistance protein</fullName>
    </submittedName>
</protein>
<dbReference type="InterPro" id="IPR058625">
    <property type="entry name" value="MdtA-like_BSH"/>
</dbReference>
<dbReference type="SUPFAM" id="SSF111369">
    <property type="entry name" value="HlyD-like secretion proteins"/>
    <property type="match status" value="1"/>
</dbReference>
<gene>
    <name evidence="6" type="ORF">PP2015_4173</name>
</gene>
<dbReference type="OrthoDB" id="8219448at2"/>
<evidence type="ECO:0000313" key="6">
    <source>
        <dbReference type="EMBL" id="ALO44640.1"/>
    </source>
</evidence>
<keyword evidence="3" id="KW-0813">Transport</keyword>
<dbReference type="Gene3D" id="2.40.30.170">
    <property type="match status" value="1"/>
</dbReference>
<accession>A0A0S2K8H3</accession>
<dbReference type="Gene3D" id="2.40.50.100">
    <property type="match status" value="1"/>
</dbReference>
<dbReference type="InterPro" id="IPR006143">
    <property type="entry name" value="RND_pump_MFP"/>
</dbReference>
<dbReference type="PANTHER" id="PTHR30469">
    <property type="entry name" value="MULTIDRUG RESISTANCE PROTEIN MDTA"/>
    <property type="match status" value="1"/>
</dbReference>
<keyword evidence="7" id="KW-1185">Reference proteome</keyword>
<dbReference type="Pfam" id="PF25917">
    <property type="entry name" value="BSH_RND"/>
    <property type="match status" value="1"/>
</dbReference>
<dbReference type="PROSITE" id="PS51257">
    <property type="entry name" value="PROKAR_LIPOPROTEIN"/>
    <property type="match status" value="1"/>
</dbReference>
<dbReference type="KEGG" id="pphe:PP2015_4173"/>
<dbReference type="GO" id="GO:1990281">
    <property type="term" value="C:efflux pump complex"/>
    <property type="evidence" value="ECO:0007669"/>
    <property type="project" value="TreeGrafter"/>
</dbReference>
<name>A0A0S2K8H3_9GAMM</name>
<sequence length="359" mass="40579">MLRLSFIALLTIFTLGCNQENENTEKVDVIRPVKLFEVQDPTAHNVRSFPAEVVANQGSYLAFRVSGELIEFPVRAGQTIRKNDLLAKLDPEDFQLQYEQRKAQFELASAQLKRVESLFNRSIATKAEFDQALANKQVSESAFKIAKTNLENSELRAPFSGTVAKVFVKNFENIVAKQNILRLESRDMMDVVIYVPERLVARVKRELDYQPTVTFDGFPNKTYKLSIKEWDTQADAATLSYKVVFSLPIPNDFNLFEGMTGQVSIDLSKITEQQNNTITVPLSAVFSTDTEHLNNNSYVWVYNPSTQVLSKRKVTVGKIYQDQIDVLDGLKVGDKVVSAGVYHLSEGLIVKPWVKERGL</sequence>
<dbReference type="Gene3D" id="2.40.420.20">
    <property type="match status" value="1"/>
</dbReference>
<evidence type="ECO:0000256" key="2">
    <source>
        <dbReference type="ARBA" id="ARBA00009477"/>
    </source>
</evidence>
<organism evidence="6 7">
    <name type="scientific">Pseudoalteromonas phenolica</name>
    <dbReference type="NCBI Taxonomy" id="161398"/>
    <lineage>
        <taxon>Bacteria</taxon>
        <taxon>Pseudomonadati</taxon>
        <taxon>Pseudomonadota</taxon>
        <taxon>Gammaproteobacteria</taxon>
        <taxon>Alteromonadales</taxon>
        <taxon>Pseudoalteromonadaceae</taxon>
        <taxon>Pseudoalteromonas</taxon>
    </lineage>
</organism>
<dbReference type="AlphaFoldDB" id="A0A0S2K8H3"/>
<dbReference type="RefSeq" id="WP_058032482.1">
    <property type="nucleotide sequence ID" value="NZ_CP013188.1"/>
</dbReference>
<dbReference type="Pfam" id="PF25967">
    <property type="entry name" value="RND-MFP_C"/>
    <property type="match status" value="1"/>
</dbReference>
<feature type="domain" description="Multidrug resistance protein MdtA-like barrel-sandwich hybrid" evidence="4">
    <location>
        <begin position="64"/>
        <end position="170"/>
    </location>
</feature>
<evidence type="ECO:0000259" key="5">
    <source>
        <dbReference type="Pfam" id="PF25967"/>
    </source>
</evidence>
<dbReference type="Gene3D" id="1.10.287.470">
    <property type="entry name" value="Helix hairpin bin"/>
    <property type="match status" value="1"/>
</dbReference>
<proteinExistence type="inferred from homology"/>
<dbReference type="GO" id="GO:0015562">
    <property type="term" value="F:efflux transmembrane transporter activity"/>
    <property type="evidence" value="ECO:0007669"/>
    <property type="project" value="TreeGrafter"/>
</dbReference>
<evidence type="ECO:0000259" key="4">
    <source>
        <dbReference type="Pfam" id="PF25917"/>
    </source>
</evidence>
<evidence type="ECO:0000256" key="3">
    <source>
        <dbReference type="ARBA" id="ARBA00022448"/>
    </source>
</evidence>
<dbReference type="PATRIC" id="fig|161398.10.peg.4281"/>
<feature type="domain" description="Multidrug resistance protein MdtA-like C-terminal permuted SH3" evidence="5">
    <location>
        <begin position="276"/>
        <end position="340"/>
    </location>
</feature>
<evidence type="ECO:0000256" key="1">
    <source>
        <dbReference type="ARBA" id="ARBA00004196"/>
    </source>
</evidence>
<evidence type="ECO:0000313" key="7">
    <source>
        <dbReference type="Proteomes" id="UP000061457"/>
    </source>
</evidence>
<dbReference type="NCBIfam" id="TIGR01730">
    <property type="entry name" value="RND_mfp"/>
    <property type="match status" value="1"/>
</dbReference>
<reference evidence="6 7" key="1">
    <citation type="submission" date="2015-11" db="EMBL/GenBank/DDBJ databases">
        <authorList>
            <person name="Zhang Y."/>
            <person name="Guo Z."/>
        </authorList>
    </citation>
    <scope>NUCLEOTIDE SEQUENCE [LARGE SCALE GENOMIC DNA]</scope>
    <source>
        <strain evidence="6 7">KCTC 12086</strain>
    </source>
</reference>
<dbReference type="InterPro" id="IPR058627">
    <property type="entry name" value="MdtA-like_C"/>
</dbReference>
<comment type="subcellular location">
    <subcellularLocation>
        <location evidence="1">Cell envelope</location>
    </subcellularLocation>
</comment>
<dbReference type="EMBL" id="CP013188">
    <property type="protein sequence ID" value="ALO44640.1"/>
    <property type="molecule type" value="Genomic_DNA"/>
</dbReference>
<dbReference type="Proteomes" id="UP000061457">
    <property type="component" value="Chromosome II"/>
</dbReference>